<feature type="signal peptide" evidence="1">
    <location>
        <begin position="1"/>
        <end position="21"/>
    </location>
</feature>
<evidence type="ECO:0008006" key="4">
    <source>
        <dbReference type="Google" id="ProtNLM"/>
    </source>
</evidence>
<accession>A0ABN2NEI1</accession>
<dbReference type="InterPro" id="IPR015943">
    <property type="entry name" value="WD40/YVTN_repeat-like_dom_sf"/>
</dbReference>
<reference evidence="2 3" key="1">
    <citation type="journal article" date="2019" name="Int. J. Syst. Evol. Microbiol.">
        <title>The Global Catalogue of Microorganisms (GCM) 10K type strain sequencing project: providing services to taxonomists for standard genome sequencing and annotation.</title>
        <authorList>
            <consortium name="The Broad Institute Genomics Platform"/>
            <consortium name="The Broad Institute Genome Sequencing Center for Infectious Disease"/>
            <person name="Wu L."/>
            <person name="Ma J."/>
        </authorList>
    </citation>
    <scope>NUCLEOTIDE SEQUENCE [LARGE SCALE GENOMIC DNA]</scope>
    <source>
        <strain evidence="2 3">JCM 14326</strain>
    </source>
</reference>
<evidence type="ECO:0000313" key="2">
    <source>
        <dbReference type="EMBL" id="GAA1864006.1"/>
    </source>
</evidence>
<name>A0ABN2NEI1_9MICO</name>
<evidence type="ECO:0000256" key="1">
    <source>
        <dbReference type="SAM" id="SignalP"/>
    </source>
</evidence>
<dbReference type="RefSeq" id="WP_344102734.1">
    <property type="nucleotide sequence ID" value="NZ_BAAANL010000004.1"/>
</dbReference>
<dbReference type="PROSITE" id="PS51257">
    <property type="entry name" value="PROKAR_LIPOPROTEIN"/>
    <property type="match status" value="1"/>
</dbReference>
<organism evidence="2 3">
    <name type="scientific">Myceligenerans crystallogenes</name>
    <dbReference type="NCBI Taxonomy" id="316335"/>
    <lineage>
        <taxon>Bacteria</taxon>
        <taxon>Bacillati</taxon>
        <taxon>Actinomycetota</taxon>
        <taxon>Actinomycetes</taxon>
        <taxon>Micrococcales</taxon>
        <taxon>Promicromonosporaceae</taxon>
        <taxon>Myceligenerans</taxon>
    </lineage>
</organism>
<sequence length="280" mass="29074">MSLPKPTLALTSLHLALLVLAGCTSGDAAPSGTKQAPRMEHIHGIDVDPADGDVYVGTHHGLFRVDDDGPELVGGHGQDFMGFTVAGPGHFLASGHPGEGQGGPGSVGLIESTDAGETWSEVSLGGGADFHALEYRHDRVYGLNSMTGQLLVSEDQENWEELTRTLMADFAVDPGSPDALIATTQGGLARSTDSGRTFEVLSDAPLLVLVSWADDGTVVGVTPEGAVYLAEDPAGEWTERGRLPGHPEALTAISASEIYAAAVGKVMRSKDEGTTFSELG</sequence>
<gene>
    <name evidence="2" type="ORF">GCM10009751_22550</name>
</gene>
<keyword evidence="1" id="KW-0732">Signal</keyword>
<comment type="caution">
    <text evidence="2">The sequence shown here is derived from an EMBL/GenBank/DDBJ whole genome shotgun (WGS) entry which is preliminary data.</text>
</comment>
<proteinExistence type="predicted"/>
<dbReference type="InterPro" id="IPR054817">
    <property type="entry name" value="Glycosyl_F510_1955-like"/>
</dbReference>
<dbReference type="NCBIfam" id="NF045728">
    <property type="entry name" value="glycosyl_F510_1955"/>
    <property type="match status" value="1"/>
</dbReference>
<dbReference type="Gene3D" id="2.130.10.10">
    <property type="entry name" value="YVTN repeat-like/Quinoprotein amine dehydrogenase"/>
    <property type="match status" value="2"/>
</dbReference>
<feature type="chain" id="PRO_5045075462" description="BNR/Asp-box repeat-containing protein" evidence="1">
    <location>
        <begin position="22"/>
        <end position="280"/>
    </location>
</feature>
<dbReference type="Proteomes" id="UP001501094">
    <property type="component" value="Unassembled WGS sequence"/>
</dbReference>
<evidence type="ECO:0000313" key="3">
    <source>
        <dbReference type="Proteomes" id="UP001501094"/>
    </source>
</evidence>
<keyword evidence="3" id="KW-1185">Reference proteome</keyword>
<dbReference type="SUPFAM" id="SSF110296">
    <property type="entry name" value="Oligoxyloglucan reducing end-specific cellobiohydrolase"/>
    <property type="match status" value="1"/>
</dbReference>
<protein>
    <recommendedName>
        <fullName evidence="4">BNR/Asp-box repeat-containing protein</fullName>
    </recommendedName>
</protein>
<dbReference type="EMBL" id="BAAANL010000004">
    <property type="protein sequence ID" value="GAA1864006.1"/>
    <property type="molecule type" value="Genomic_DNA"/>
</dbReference>